<dbReference type="EMBL" id="CP118868">
    <property type="protein sequence ID" value="WEG35120.1"/>
    <property type="molecule type" value="Genomic_DNA"/>
</dbReference>
<comment type="pathway">
    <text evidence="3">Cofactor biosynthesis; coenzyme A biosynthesis; CoA from (R)-pantothenate: step 5/5.</text>
</comment>
<dbReference type="SUPFAM" id="SSF52540">
    <property type="entry name" value="P-loop containing nucleoside triphosphate hydrolases"/>
    <property type="match status" value="1"/>
</dbReference>
<comment type="catalytic activity">
    <reaction evidence="3">
        <text>3'-dephospho-CoA + ATP = ADP + CoA + H(+)</text>
        <dbReference type="Rhea" id="RHEA:18245"/>
        <dbReference type="ChEBI" id="CHEBI:15378"/>
        <dbReference type="ChEBI" id="CHEBI:30616"/>
        <dbReference type="ChEBI" id="CHEBI:57287"/>
        <dbReference type="ChEBI" id="CHEBI:57328"/>
        <dbReference type="ChEBI" id="CHEBI:456216"/>
        <dbReference type="EC" id="2.7.1.24"/>
    </reaction>
</comment>
<evidence type="ECO:0000313" key="6">
    <source>
        <dbReference type="Proteomes" id="UP001220478"/>
    </source>
</evidence>
<name>A0ABY8C8E2_9FIRM</name>
<dbReference type="PANTHER" id="PTHR10695:SF46">
    <property type="entry name" value="BIFUNCTIONAL COENZYME A SYNTHASE-RELATED"/>
    <property type="match status" value="1"/>
</dbReference>
<sequence>MFVLGITGGIGCGKSTLAKIFQEYSVPVLDADRISHEVTQAGSPVLTELRNILPENCFQADGSLAAEETARLIFNNKKMLDAVSLLIHEEVTKKLINGVQQAKEAKLPLIVLDVPLPVKQGFLDQCDYVVVVWANSAERLERLEKRGLNKTEAEQRIACQMSREEYAKIADLVIDNSGDIEDLYRAFHKLVKDELNSRGIFLQIQA</sequence>
<dbReference type="Pfam" id="PF01121">
    <property type="entry name" value="CoaE"/>
    <property type="match status" value="1"/>
</dbReference>
<keyword evidence="2 3" id="KW-0067">ATP-binding</keyword>
<dbReference type="Gene3D" id="3.40.50.300">
    <property type="entry name" value="P-loop containing nucleotide triphosphate hydrolases"/>
    <property type="match status" value="1"/>
</dbReference>
<protein>
    <recommendedName>
        <fullName evidence="3 4">Dephospho-CoA kinase</fullName>
        <ecNumber evidence="3 4">2.7.1.24</ecNumber>
    </recommendedName>
    <alternativeName>
        <fullName evidence="3">Dephosphocoenzyme A kinase</fullName>
    </alternativeName>
</protein>
<reference evidence="5 6" key="1">
    <citation type="submission" date="2023-02" db="EMBL/GenBank/DDBJ databases">
        <title>Novel Oscillospiraceae bacterial genomes.</title>
        <authorList>
            <person name="Srinivasan S."/>
            <person name="Austin M.N."/>
            <person name="Fiedler T.L."/>
            <person name="Strenk S.M."/>
            <person name="Agnew K.J."/>
            <person name="Nagana Gowda G.A."/>
            <person name="Raftery D."/>
            <person name="Beamer M.A."/>
            <person name="Achilles S.L."/>
            <person name="Wiesenfeld H.C."/>
            <person name="Fredricks D.N."/>
            <person name="Hillier S.L."/>
        </authorList>
    </citation>
    <scope>NUCLEOTIDE SEQUENCE [LARGE SCALE GENOMIC DNA]</scope>
    <source>
        <strain evidence="5 6">CHIC02 1186E3-8</strain>
    </source>
</reference>
<keyword evidence="6" id="KW-1185">Reference proteome</keyword>
<dbReference type="PROSITE" id="PS51219">
    <property type="entry name" value="DPCK"/>
    <property type="match status" value="1"/>
</dbReference>
<evidence type="ECO:0000256" key="1">
    <source>
        <dbReference type="ARBA" id="ARBA00022741"/>
    </source>
</evidence>
<gene>
    <name evidence="3 5" type="primary">coaE</name>
    <name evidence="5" type="ORF">PYS61_04055</name>
</gene>
<accession>A0ABY8C8E2</accession>
<evidence type="ECO:0000256" key="2">
    <source>
        <dbReference type="ARBA" id="ARBA00022840"/>
    </source>
</evidence>
<dbReference type="EC" id="2.7.1.24" evidence="3 4"/>
<comment type="subcellular location">
    <subcellularLocation>
        <location evidence="3">Cytoplasm</location>
    </subcellularLocation>
</comment>
<keyword evidence="3 5" id="KW-0808">Transferase</keyword>
<comment type="similarity">
    <text evidence="3">Belongs to the CoaE family.</text>
</comment>
<evidence type="ECO:0000256" key="3">
    <source>
        <dbReference type="HAMAP-Rule" id="MF_00376"/>
    </source>
</evidence>
<dbReference type="GO" id="GO:0004140">
    <property type="term" value="F:dephospho-CoA kinase activity"/>
    <property type="evidence" value="ECO:0007669"/>
    <property type="project" value="UniProtKB-EC"/>
</dbReference>
<dbReference type="HAMAP" id="MF_00376">
    <property type="entry name" value="Dephospho_CoA_kinase"/>
    <property type="match status" value="1"/>
</dbReference>
<dbReference type="RefSeq" id="WP_315570470.1">
    <property type="nucleotide sequence ID" value="NZ_CP118866.1"/>
</dbReference>
<dbReference type="CDD" id="cd02022">
    <property type="entry name" value="DPCK"/>
    <property type="match status" value="1"/>
</dbReference>
<keyword evidence="3 5" id="KW-0418">Kinase</keyword>
<feature type="binding site" evidence="3">
    <location>
        <begin position="11"/>
        <end position="16"/>
    </location>
    <ligand>
        <name>ATP</name>
        <dbReference type="ChEBI" id="CHEBI:30616"/>
    </ligand>
</feature>
<dbReference type="InterPro" id="IPR027417">
    <property type="entry name" value="P-loop_NTPase"/>
</dbReference>
<keyword evidence="1 3" id="KW-0547">Nucleotide-binding</keyword>
<evidence type="ECO:0000313" key="5">
    <source>
        <dbReference type="EMBL" id="WEG35120.1"/>
    </source>
</evidence>
<proteinExistence type="inferred from homology"/>
<comment type="function">
    <text evidence="3">Catalyzes the phosphorylation of the 3'-hydroxyl group of dephosphocoenzyme A to form coenzyme A.</text>
</comment>
<dbReference type="PANTHER" id="PTHR10695">
    <property type="entry name" value="DEPHOSPHO-COA KINASE-RELATED"/>
    <property type="match status" value="1"/>
</dbReference>
<dbReference type="NCBIfam" id="TIGR00152">
    <property type="entry name" value="dephospho-CoA kinase"/>
    <property type="match status" value="1"/>
</dbReference>
<organism evidence="5 6">
    <name type="scientific">Amygdalobacter indicium</name>
    <dbReference type="NCBI Taxonomy" id="3029272"/>
    <lineage>
        <taxon>Bacteria</taxon>
        <taxon>Bacillati</taxon>
        <taxon>Bacillota</taxon>
        <taxon>Clostridia</taxon>
        <taxon>Eubacteriales</taxon>
        <taxon>Oscillospiraceae</taxon>
        <taxon>Amygdalobacter</taxon>
    </lineage>
</organism>
<dbReference type="Proteomes" id="UP001220478">
    <property type="component" value="Chromosome"/>
</dbReference>
<dbReference type="InterPro" id="IPR001977">
    <property type="entry name" value="Depp_CoAkinase"/>
</dbReference>
<keyword evidence="3" id="KW-0173">Coenzyme A biosynthesis</keyword>
<keyword evidence="3" id="KW-0963">Cytoplasm</keyword>
<evidence type="ECO:0000256" key="4">
    <source>
        <dbReference type="NCBIfam" id="TIGR00152"/>
    </source>
</evidence>